<reference evidence="2 3" key="1">
    <citation type="journal article" date="2019" name="Int. J. Syst. Evol. Microbiol.">
        <title>The Global Catalogue of Microorganisms (GCM) 10K type strain sequencing project: providing services to taxonomists for standard genome sequencing and annotation.</title>
        <authorList>
            <consortium name="The Broad Institute Genomics Platform"/>
            <consortium name="The Broad Institute Genome Sequencing Center for Infectious Disease"/>
            <person name="Wu L."/>
            <person name="Ma J."/>
        </authorList>
    </citation>
    <scope>NUCLEOTIDE SEQUENCE [LARGE SCALE GENOMIC DNA]</scope>
    <source>
        <strain evidence="2 3">JCM 14303</strain>
    </source>
</reference>
<keyword evidence="3" id="KW-1185">Reference proteome</keyword>
<name>A0ABN2AJF5_9ACTN</name>
<proteinExistence type="predicted"/>
<evidence type="ECO:0000313" key="2">
    <source>
        <dbReference type="EMBL" id="GAA1519825.1"/>
    </source>
</evidence>
<dbReference type="Proteomes" id="UP001500363">
    <property type="component" value="Unassembled WGS sequence"/>
</dbReference>
<evidence type="ECO:0000313" key="3">
    <source>
        <dbReference type="Proteomes" id="UP001500363"/>
    </source>
</evidence>
<comment type="caution">
    <text evidence="2">The sequence shown here is derived from an EMBL/GenBank/DDBJ whole genome shotgun (WGS) entry which is preliminary data.</text>
</comment>
<dbReference type="EMBL" id="BAAANC010000001">
    <property type="protein sequence ID" value="GAA1519825.1"/>
    <property type="molecule type" value="Genomic_DNA"/>
</dbReference>
<organism evidence="2 3">
    <name type="scientific">Kribbella lupini</name>
    <dbReference type="NCBI Taxonomy" id="291602"/>
    <lineage>
        <taxon>Bacteria</taxon>
        <taxon>Bacillati</taxon>
        <taxon>Actinomycetota</taxon>
        <taxon>Actinomycetes</taxon>
        <taxon>Propionibacteriales</taxon>
        <taxon>Kribbellaceae</taxon>
        <taxon>Kribbella</taxon>
    </lineage>
</organism>
<feature type="region of interest" description="Disordered" evidence="1">
    <location>
        <begin position="47"/>
        <end position="78"/>
    </location>
</feature>
<evidence type="ECO:0000256" key="1">
    <source>
        <dbReference type="SAM" id="MobiDB-lite"/>
    </source>
</evidence>
<protein>
    <submittedName>
        <fullName evidence="2">Uncharacterized protein</fullName>
    </submittedName>
</protein>
<gene>
    <name evidence="2" type="ORF">GCM10009741_20310</name>
</gene>
<sequence>MPTVSRVVSAPEVPMVSREVISPEVQTVSRAVSAPDVPVVSRVASAPEGPMVSRSSGATEVPSVRRPVMPGGSPASQMPLVSAEASTVLQASASQVPSGQPPAELPTLSSAPPVLPVSAPEVPVVSRVAAVPTVQQVADGAVEIPRPAQEPAGLSAPSVQRMPEMQVVSRVRQVPLVGEVRAPQLPTEERGAVQVQRVEQVQAGGAEAVQEMPLVGSSEPLERSPFVAALGGPAVQRMAAGAPVQETTGGSARVDTSGEPVGVRPAERPVEVQRVASAELLWPPPKPQRASGVAPLAGAVELVQRAIGEETAPTPAVQRVVHGHPALGAPVMPQPAREASSVMPTRETSQSTAVQARTEGEALSWSLEDSFQPAEAVRSVPLQRMFGEEVVQTAEEALPPPQAVPQATVEAKKPTVSAAEVEELAKRLYEPLTAKLKAELWLDRERAGRVSDRW</sequence>
<accession>A0ABN2AJF5</accession>
<feature type="region of interest" description="Disordered" evidence="1">
    <location>
        <begin position="244"/>
        <end position="263"/>
    </location>
</feature>